<dbReference type="AlphaFoldDB" id="A0A9P0QRQ6"/>
<dbReference type="EC" id="4.2.1.130" evidence="1"/>
<gene>
    <name evidence="7" type="ORF">CLIB1423_10S03400</name>
</gene>
<dbReference type="GO" id="GO:0019243">
    <property type="term" value="P:methylglyoxal catabolic process to D-lactate via S-lactoyl-glutathione"/>
    <property type="evidence" value="ECO:0007669"/>
    <property type="project" value="TreeGrafter"/>
</dbReference>
<dbReference type="InterPro" id="IPR029062">
    <property type="entry name" value="Class_I_gatase-like"/>
</dbReference>
<name>A0A9P0QRQ6_9ASCO</name>
<dbReference type="InterPro" id="IPR002818">
    <property type="entry name" value="DJ-1/PfpI"/>
</dbReference>
<dbReference type="Pfam" id="PF01965">
    <property type="entry name" value="DJ-1_PfpI"/>
    <property type="match status" value="1"/>
</dbReference>
<dbReference type="PANTHER" id="PTHR48094:SF11">
    <property type="entry name" value="GLUTATHIONE-INDEPENDENT GLYOXALASE HSP31-RELATED"/>
    <property type="match status" value="1"/>
</dbReference>
<protein>
    <recommendedName>
        <fullName evidence="1">D-lactate dehydratase</fullName>
        <ecNumber evidence="1">4.2.1.130</ecNumber>
    </recommendedName>
</protein>
<comment type="catalytic activity">
    <reaction evidence="5">
        <text>methylglyoxal + H2O = (R)-lactate + H(+)</text>
        <dbReference type="Rhea" id="RHEA:27754"/>
        <dbReference type="ChEBI" id="CHEBI:15377"/>
        <dbReference type="ChEBI" id="CHEBI:15378"/>
        <dbReference type="ChEBI" id="CHEBI:16004"/>
        <dbReference type="ChEBI" id="CHEBI:17158"/>
        <dbReference type="EC" id="4.2.1.130"/>
    </reaction>
</comment>
<feature type="domain" description="DJ-1/PfpI" evidence="6">
    <location>
        <begin position="27"/>
        <end position="223"/>
    </location>
</feature>
<evidence type="ECO:0000256" key="4">
    <source>
        <dbReference type="ARBA" id="ARBA00038493"/>
    </source>
</evidence>
<evidence type="ECO:0000313" key="7">
    <source>
        <dbReference type="EMBL" id="CAH2353367.1"/>
    </source>
</evidence>
<dbReference type="SUPFAM" id="SSF52317">
    <property type="entry name" value="Class I glutamine amidotransferase-like"/>
    <property type="match status" value="1"/>
</dbReference>
<comment type="similarity">
    <text evidence="4">Belongs to the peptidase C56 family. HSP31-like subfamily.</text>
</comment>
<dbReference type="OrthoDB" id="543156at2759"/>
<dbReference type="PANTHER" id="PTHR48094">
    <property type="entry name" value="PROTEIN/NUCLEIC ACID DEGLYCASE DJ-1-RELATED"/>
    <property type="match status" value="1"/>
</dbReference>
<keyword evidence="2" id="KW-0346">Stress response</keyword>
<evidence type="ECO:0000256" key="2">
    <source>
        <dbReference type="ARBA" id="ARBA00023016"/>
    </source>
</evidence>
<dbReference type="GO" id="GO:0005737">
    <property type="term" value="C:cytoplasm"/>
    <property type="evidence" value="ECO:0007669"/>
    <property type="project" value="TreeGrafter"/>
</dbReference>
<evidence type="ECO:0000313" key="8">
    <source>
        <dbReference type="Proteomes" id="UP000837801"/>
    </source>
</evidence>
<organism evidence="7 8">
    <name type="scientific">[Candida] railenensis</name>
    <dbReference type="NCBI Taxonomy" id="45579"/>
    <lineage>
        <taxon>Eukaryota</taxon>
        <taxon>Fungi</taxon>
        <taxon>Dikarya</taxon>
        <taxon>Ascomycota</taxon>
        <taxon>Saccharomycotina</taxon>
        <taxon>Pichiomycetes</taxon>
        <taxon>Debaryomycetaceae</taxon>
        <taxon>Kurtzmaniella</taxon>
    </lineage>
</organism>
<dbReference type="InterPro" id="IPR050325">
    <property type="entry name" value="Prot/Nucl_acid_deglycase"/>
</dbReference>
<evidence type="ECO:0000256" key="1">
    <source>
        <dbReference type="ARBA" id="ARBA00013134"/>
    </source>
</evidence>
<dbReference type="EMBL" id="CAKXYY010000010">
    <property type="protein sequence ID" value="CAH2353367.1"/>
    <property type="molecule type" value="Genomic_DNA"/>
</dbReference>
<evidence type="ECO:0000256" key="5">
    <source>
        <dbReference type="ARBA" id="ARBA00048082"/>
    </source>
</evidence>
<dbReference type="Gene3D" id="3.40.50.880">
    <property type="match status" value="1"/>
</dbReference>
<evidence type="ECO:0000259" key="6">
    <source>
        <dbReference type="Pfam" id="PF01965"/>
    </source>
</evidence>
<comment type="caution">
    <text evidence="7">The sequence shown here is derived from an EMBL/GenBank/DDBJ whole genome shotgun (WGS) entry which is preliminary data.</text>
</comment>
<dbReference type="FunFam" id="3.40.50.880:FF:000051">
    <property type="entry name" value="Glutathione-independent glyoxalase HSP31"/>
    <property type="match status" value="1"/>
</dbReference>
<reference evidence="7" key="1">
    <citation type="submission" date="2022-03" db="EMBL/GenBank/DDBJ databases">
        <authorList>
            <person name="Legras J.-L."/>
            <person name="Devillers H."/>
            <person name="Grondin C."/>
        </authorList>
    </citation>
    <scope>NUCLEOTIDE SEQUENCE</scope>
    <source>
        <strain evidence="7">CLIB 1423</strain>
    </source>
</reference>
<accession>A0A9P0QRQ6</accession>
<dbReference type="GO" id="GO:0019172">
    <property type="term" value="F:glyoxalase III activity"/>
    <property type="evidence" value="ECO:0007669"/>
    <property type="project" value="UniProtKB-EC"/>
</dbReference>
<keyword evidence="8" id="KW-1185">Reference proteome</keyword>
<dbReference type="Proteomes" id="UP000837801">
    <property type="component" value="Unassembled WGS sequence"/>
</dbReference>
<proteinExistence type="inferred from homology"/>
<keyword evidence="3" id="KW-0456">Lyase</keyword>
<sequence>MVNVLIAITSYNEAFYPDGAKTGLFLTEALHPFEAFRAVGYEVVFASETGEWGFDEHSLVEPFLTGDDWTVYNDKHSEFMQSLKNVKKASDLDSKEFDIFFAAGGHGTVFDYPKAKNLQSLAADIYANGGLVSAVCHGPAIFDGLLDKSTGKPLIQGKRVTGFTDEGETALGLDSVMAAKGVKTIKAVADESGATYVAPAGPWDDFTVNDQRVITGVNPQSAASVGTLVIKTFANNL</sequence>
<evidence type="ECO:0000256" key="3">
    <source>
        <dbReference type="ARBA" id="ARBA00023239"/>
    </source>
</evidence>